<organism evidence="1 2">
    <name type="scientific">Luoshenia tenuis</name>
    <dbReference type="NCBI Taxonomy" id="2763654"/>
    <lineage>
        <taxon>Bacteria</taxon>
        <taxon>Bacillati</taxon>
        <taxon>Bacillota</taxon>
        <taxon>Clostridia</taxon>
        <taxon>Christensenellales</taxon>
        <taxon>Christensenellaceae</taxon>
        <taxon>Luoshenia</taxon>
    </lineage>
</organism>
<evidence type="ECO:0000313" key="2">
    <source>
        <dbReference type="Proteomes" id="UP000654279"/>
    </source>
</evidence>
<keyword evidence="2" id="KW-1185">Reference proteome</keyword>
<dbReference type="Proteomes" id="UP000654279">
    <property type="component" value="Unassembled WGS sequence"/>
</dbReference>
<accession>A0A926D121</accession>
<dbReference type="EMBL" id="JACRSO010000004">
    <property type="protein sequence ID" value="MBC8529793.1"/>
    <property type="molecule type" value="Genomic_DNA"/>
</dbReference>
<dbReference type="AlphaFoldDB" id="A0A926D121"/>
<name>A0A926D121_9FIRM</name>
<sequence>MGEFYRYKCDQCGFEKEFRLGIGFLSGEKYFAKSQEASNQLKNEALAGQHGQLIKTIVRSSSPDELFYCCDEHLYQCAQCKNLLKWHSKKILGNWSVKNGFAFLFEAHQSCPDCASHHFKPIRTTSPICPACKEAIVDLICLGFWD</sequence>
<proteinExistence type="predicted"/>
<protein>
    <submittedName>
        <fullName evidence="1">Uncharacterized protein</fullName>
    </submittedName>
</protein>
<comment type="caution">
    <text evidence="1">The sequence shown here is derived from an EMBL/GenBank/DDBJ whole genome shotgun (WGS) entry which is preliminary data.</text>
</comment>
<dbReference type="RefSeq" id="WP_249285606.1">
    <property type="nucleotide sequence ID" value="NZ_JACRSO010000004.1"/>
</dbReference>
<reference evidence="1" key="1">
    <citation type="submission" date="2020-08" db="EMBL/GenBank/DDBJ databases">
        <title>Genome public.</title>
        <authorList>
            <person name="Liu C."/>
            <person name="Sun Q."/>
        </authorList>
    </citation>
    <scope>NUCLEOTIDE SEQUENCE</scope>
    <source>
        <strain evidence="1">NSJ-44</strain>
    </source>
</reference>
<evidence type="ECO:0000313" key="1">
    <source>
        <dbReference type="EMBL" id="MBC8529793.1"/>
    </source>
</evidence>
<gene>
    <name evidence="1" type="ORF">H8699_10170</name>
</gene>